<evidence type="ECO:0000259" key="4">
    <source>
        <dbReference type="Pfam" id="PF00248"/>
    </source>
</evidence>
<dbReference type="Proteomes" id="UP001465668">
    <property type="component" value="Unassembled WGS sequence"/>
</dbReference>
<gene>
    <name evidence="5" type="ORF">SCAR479_13047</name>
</gene>
<reference evidence="5 6" key="1">
    <citation type="submission" date="2024-02" db="EMBL/GenBank/DDBJ databases">
        <title>First draft genome assembly of two strains of Seiridium cardinale.</title>
        <authorList>
            <person name="Emiliani G."/>
            <person name="Scali E."/>
        </authorList>
    </citation>
    <scope>NUCLEOTIDE SEQUENCE [LARGE SCALE GENOMIC DNA]</scope>
    <source>
        <strain evidence="5 6">BM-138-000479</strain>
    </source>
</reference>
<dbReference type="SUPFAM" id="SSF51430">
    <property type="entry name" value="NAD(P)-linked oxidoreductase"/>
    <property type="match status" value="1"/>
</dbReference>
<sequence length="378" mass="42382">MYSHTATSAKLAVIIENIEIMAEVPKALQESVDATKVSYKQLGKCGLRVSVPILGAMSFGHKDWQPWVVDDDEEVNKLLKGAYDQGLNTWDTANVYSNGVSETMIGNAIKKYDIPRHKLVLLTKCFGTVGETPAVMHMKYSEQIKQSKDYQNQGGLSRAAIFNAVDASLERLQTSYIDLLQIHRFDPTVPVEETMKALHDLVQSGKVRYIGASSMWTYQFAKLQTVAETHNWTKFVSMQNHYSLCYREEEREMNKYCNETGVGLIPWSPLYRGLLARPLGSAATAREESTKATAMGTAVSEADKTIIKRVEELAQKKGWKMSHVALAWILQKGTIPIVGFSNLGRLEEAAEVRGKSLTEDEIKYLEEPYQPKNIVGHQ</sequence>
<dbReference type="CDD" id="cd19079">
    <property type="entry name" value="AKR_EcYajO-like"/>
    <property type="match status" value="1"/>
</dbReference>
<keyword evidence="2" id="KW-0521">NADP</keyword>
<protein>
    <submittedName>
        <fullName evidence="5">NADP-dependent oxidoreductase domain-containing protein</fullName>
    </submittedName>
</protein>
<evidence type="ECO:0000313" key="6">
    <source>
        <dbReference type="Proteomes" id="UP001465668"/>
    </source>
</evidence>
<dbReference type="InterPro" id="IPR036812">
    <property type="entry name" value="NAD(P)_OxRdtase_dom_sf"/>
</dbReference>
<dbReference type="InterPro" id="IPR023210">
    <property type="entry name" value="NADP_OxRdtase_dom"/>
</dbReference>
<evidence type="ECO:0000313" key="5">
    <source>
        <dbReference type="EMBL" id="KAK9770306.1"/>
    </source>
</evidence>
<keyword evidence="6" id="KW-1185">Reference proteome</keyword>
<accession>A0ABR2X9M0</accession>
<feature type="domain" description="NADP-dependent oxidoreductase" evidence="4">
    <location>
        <begin position="53"/>
        <end position="367"/>
    </location>
</feature>
<comment type="similarity">
    <text evidence="1">Belongs to the aldo/keto reductase family.</text>
</comment>
<evidence type="ECO:0000256" key="1">
    <source>
        <dbReference type="ARBA" id="ARBA00007905"/>
    </source>
</evidence>
<dbReference type="PANTHER" id="PTHR43364:SF9">
    <property type="entry name" value="OXIDOREDUCTASE"/>
    <property type="match status" value="1"/>
</dbReference>
<evidence type="ECO:0000256" key="3">
    <source>
        <dbReference type="ARBA" id="ARBA00023002"/>
    </source>
</evidence>
<keyword evidence="3" id="KW-0560">Oxidoreductase</keyword>
<dbReference type="InterPro" id="IPR050523">
    <property type="entry name" value="AKR_Detox_Biosynth"/>
</dbReference>
<dbReference type="Gene3D" id="3.20.20.100">
    <property type="entry name" value="NADP-dependent oxidoreductase domain"/>
    <property type="match status" value="1"/>
</dbReference>
<evidence type="ECO:0000256" key="2">
    <source>
        <dbReference type="ARBA" id="ARBA00022857"/>
    </source>
</evidence>
<organism evidence="5 6">
    <name type="scientific">Seiridium cardinale</name>
    <dbReference type="NCBI Taxonomy" id="138064"/>
    <lineage>
        <taxon>Eukaryota</taxon>
        <taxon>Fungi</taxon>
        <taxon>Dikarya</taxon>
        <taxon>Ascomycota</taxon>
        <taxon>Pezizomycotina</taxon>
        <taxon>Sordariomycetes</taxon>
        <taxon>Xylariomycetidae</taxon>
        <taxon>Amphisphaeriales</taxon>
        <taxon>Sporocadaceae</taxon>
        <taxon>Seiridium</taxon>
    </lineage>
</organism>
<comment type="caution">
    <text evidence="5">The sequence shown here is derived from an EMBL/GenBank/DDBJ whole genome shotgun (WGS) entry which is preliminary data.</text>
</comment>
<dbReference type="Pfam" id="PF00248">
    <property type="entry name" value="Aldo_ket_red"/>
    <property type="match status" value="1"/>
</dbReference>
<dbReference type="PANTHER" id="PTHR43364">
    <property type="entry name" value="NADH-SPECIFIC METHYLGLYOXAL REDUCTASE-RELATED"/>
    <property type="match status" value="1"/>
</dbReference>
<name>A0ABR2X9M0_9PEZI</name>
<proteinExistence type="inferred from homology"/>
<dbReference type="EMBL" id="JARVKM010000096">
    <property type="protein sequence ID" value="KAK9770306.1"/>
    <property type="molecule type" value="Genomic_DNA"/>
</dbReference>